<evidence type="ECO:0000313" key="3">
    <source>
        <dbReference type="Proteomes" id="UP000800096"/>
    </source>
</evidence>
<evidence type="ECO:0000313" key="2">
    <source>
        <dbReference type="EMBL" id="KAF1913960.1"/>
    </source>
</evidence>
<dbReference type="EMBL" id="ML979138">
    <property type="protein sequence ID" value="KAF1913960.1"/>
    <property type="molecule type" value="Genomic_DNA"/>
</dbReference>
<evidence type="ECO:0000256" key="1">
    <source>
        <dbReference type="SAM" id="MobiDB-lite"/>
    </source>
</evidence>
<dbReference type="OrthoDB" id="10471456at2759"/>
<reference evidence="2" key="1">
    <citation type="journal article" date="2020" name="Stud. Mycol.">
        <title>101 Dothideomycetes genomes: a test case for predicting lifestyles and emergence of pathogens.</title>
        <authorList>
            <person name="Haridas S."/>
            <person name="Albert R."/>
            <person name="Binder M."/>
            <person name="Bloem J."/>
            <person name="Labutti K."/>
            <person name="Salamov A."/>
            <person name="Andreopoulos B."/>
            <person name="Baker S."/>
            <person name="Barry K."/>
            <person name="Bills G."/>
            <person name="Bluhm B."/>
            <person name="Cannon C."/>
            <person name="Castanera R."/>
            <person name="Culley D."/>
            <person name="Daum C."/>
            <person name="Ezra D."/>
            <person name="Gonzalez J."/>
            <person name="Henrissat B."/>
            <person name="Kuo A."/>
            <person name="Liang C."/>
            <person name="Lipzen A."/>
            <person name="Lutzoni F."/>
            <person name="Magnuson J."/>
            <person name="Mondo S."/>
            <person name="Nolan M."/>
            <person name="Ohm R."/>
            <person name="Pangilinan J."/>
            <person name="Park H.-J."/>
            <person name="Ramirez L."/>
            <person name="Alfaro M."/>
            <person name="Sun H."/>
            <person name="Tritt A."/>
            <person name="Yoshinaga Y."/>
            <person name="Zwiers L.-H."/>
            <person name="Turgeon B."/>
            <person name="Goodwin S."/>
            <person name="Spatafora J."/>
            <person name="Crous P."/>
            <person name="Grigoriev I."/>
        </authorList>
    </citation>
    <scope>NUCLEOTIDE SEQUENCE</scope>
    <source>
        <strain evidence="2">HMLAC05119</strain>
    </source>
</reference>
<organism evidence="2 3">
    <name type="scientific">Ampelomyces quisqualis</name>
    <name type="common">Powdery mildew agent</name>
    <dbReference type="NCBI Taxonomy" id="50730"/>
    <lineage>
        <taxon>Eukaryota</taxon>
        <taxon>Fungi</taxon>
        <taxon>Dikarya</taxon>
        <taxon>Ascomycota</taxon>
        <taxon>Pezizomycotina</taxon>
        <taxon>Dothideomycetes</taxon>
        <taxon>Pleosporomycetidae</taxon>
        <taxon>Pleosporales</taxon>
        <taxon>Pleosporineae</taxon>
        <taxon>Phaeosphaeriaceae</taxon>
        <taxon>Ampelomyces</taxon>
    </lineage>
</organism>
<dbReference type="Proteomes" id="UP000800096">
    <property type="component" value="Unassembled WGS sequence"/>
</dbReference>
<feature type="region of interest" description="Disordered" evidence="1">
    <location>
        <begin position="151"/>
        <end position="182"/>
    </location>
</feature>
<sequence length="182" mass="20271">MSFSILNMISDIKSGRPVGIVKQRPLSPRQQPMYGRKGGITMGQHLDEFDSYKDSEGRSFDKIVTDGLLAEDNKVMNSPPKPQVARSDACKSSALDLDDDKTFMEKLFYKQNCKYLVPNPRYREHIEEAAISGPAKRKADSQVSDIQAHNIKVLGGGSAGDQSTTENDNARKRPRTGAYFKE</sequence>
<keyword evidence="3" id="KW-1185">Reference proteome</keyword>
<protein>
    <submittedName>
        <fullName evidence="2">Uncharacterized protein</fullName>
    </submittedName>
</protein>
<accession>A0A6A5QGK7</accession>
<proteinExistence type="predicted"/>
<gene>
    <name evidence="2" type="ORF">BDU57DRAFT_531793</name>
</gene>
<dbReference type="AlphaFoldDB" id="A0A6A5QGK7"/>
<name>A0A6A5QGK7_AMPQU</name>